<dbReference type="GO" id="GO:0008137">
    <property type="term" value="F:NADH dehydrogenase (ubiquinone) activity"/>
    <property type="evidence" value="ECO:0007669"/>
    <property type="project" value="UniProtKB-UniRule"/>
</dbReference>
<keyword evidence="12 16" id="KW-0830">Ubiquinone</keyword>
<name>A0A7G9IX17_9ANNE</name>
<evidence type="ECO:0000256" key="9">
    <source>
        <dbReference type="ARBA" id="ARBA00022982"/>
    </source>
</evidence>
<evidence type="ECO:0000259" key="17">
    <source>
        <dbReference type="Pfam" id="PF00361"/>
    </source>
</evidence>
<dbReference type="GO" id="GO:0042773">
    <property type="term" value="P:ATP synthesis coupled electron transport"/>
    <property type="evidence" value="ECO:0007669"/>
    <property type="project" value="InterPro"/>
</dbReference>
<dbReference type="InterPro" id="IPR001750">
    <property type="entry name" value="ND/Mrp_TM"/>
</dbReference>
<geneLocation type="mitochondrion" evidence="19"/>
<dbReference type="EMBL" id="MT661609">
    <property type="protein sequence ID" value="QNM39911.1"/>
    <property type="molecule type" value="Genomic_DNA"/>
</dbReference>
<feature type="transmembrane region" description="Helical" evidence="16">
    <location>
        <begin position="88"/>
        <end position="106"/>
    </location>
</feature>
<keyword evidence="9 16" id="KW-0249">Electron transport</keyword>
<feature type="domain" description="NADH:quinone oxidoreductase/Mrp antiporter transmembrane" evidence="17">
    <location>
        <begin position="106"/>
        <end position="387"/>
    </location>
</feature>
<feature type="transmembrane region" description="Helical" evidence="16">
    <location>
        <begin position="112"/>
        <end position="131"/>
    </location>
</feature>
<dbReference type="GO" id="GO:0031966">
    <property type="term" value="C:mitochondrial membrane"/>
    <property type="evidence" value="ECO:0007669"/>
    <property type="project" value="UniProtKB-SubCell"/>
</dbReference>
<evidence type="ECO:0000256" key="5">
    <source>
        <dbReference type="ARBA" id="ARBA00022448"/>
    </source>
</evidence>
<comment type="catalytic activity">
    <reaction evidence="15 16">
        <text>a ubiquinone + NADH + 5 H(+)(in) = a ubiquinol + NAD(+) + 4 H(+)(out)</text>
        <dbReference type="Rhea" id="RHEA:29091"/>
        <dbReference type="Rhea" id="RHEA-COMP:9565"/>
        <dbReference type="Rhea" id="RHEA-COMP:9566"/>
        <dbReference type="ChEBI" id="CHEBI:15378"/>
        <dbReference type="ChEBI" id="CHEBI:16389"/>
        <dbReference type="ChEBI" id="CHEBI:17976"/>
        <dbReference type="ChEBI" id="CHEBI:57540"/>
        <dbReference type="ChEBI" id="CHEBI:57945"/>
        <dbReference type="EC" id="7.1.1.2"/>
    </reaction>
</comment>
<feature type="transmembrane region" description="Helical" evidence="16">
    <location>
        <begin position="278"/>
        <end position="297"/>
    </location>
</feature>
<evidence type="ECO:0000256" key="7">
    <source>
        <dbReference type="ARBA" id="ARBA00022692"/>
    </source>
</evidence>
<dbReference type="PANTHER" id="PTHR43507">
    <property type="entry name" value="NADH-UBIQUINONE OXIDOREDUCTASE CHAIN 4"/>
    <property type="match status" value="1"/>
</dbReference>
<gene>
    <name evidence="19" type="primary">ND4</name>
</gene>
<organism evidence="19">
    <name type="scientific">Pharyngocirrus uchidai</name>
    <dbReference type="NCBI Taxonomy" id="2498818"/>
    <lineage>
        <taxon>Eukaryota</taxon>
        <taxon>Metazoa</taxon>
        <taxon>Spiralia</taxon>
        <taxon>Lophotrochozoa</taxon>
        <taxon>Annelida</taxon>
        <taxon>Polychaeta</taxon>
        <taxon>Polychaeta incertae sedis</taxon>
        <taxon>Saccocirridae</taxon>
        <taxon>Pharyngocirrus</taxon>
    </lineage>
</organism>
<feature type="transmembrane region" description="Helical" evidence="16">
    <location>
        <begin position="384"/>
        <end position="406"/>
    </location>
</feature>
<reference evidence="19" key="1">
    <citation type="submission" date="2020-06" db="EMBL/GenBank/DDBJ databases">
        <title>Pharyngocirrus uchidai, Mitochondrial complete genome.</title>
        <authorList>
            <person name="Park J."/>
        </authorList>
    </citation>
    <scope>NUCLEOTIDE SEQUENCE</scope>
</reference>
<evidence type="ECO:0000256" key="4">
    <source>
        <dbReference type="ARBA" id="ARBA00021006"/>
    </source>
</evidence>
<comment type="similarity">
    <text evidence="2 16">Belongs to the complex I subunit 4 family.</text>
</comment>
<dbReference type="CTD" id="4538"/>
<feature type="transmembrane region" description="Helical" evidence="16">
    <location>
        <begin position="250"/>
        <end position="271"/>
    </location>
</feature>
<feature type="transmembrane region" description="Helical" evidence="16">
    <location>
        <begin position="57"/>
        <end position="76"/>
    </location>
</feature>
<dbReference type="InterPro" id="IPR000260">
    <property type="entry name" value="NADH4_N"/>
</dbReference>
<keyword evidence="7 16" id="KW-0812">Transmembrane</keyword>
<keyword evidence="6 16" id="KW-0679">Respiratory chain</keyword>
<evidence type="ECO:0000256" key="15">
    <source>
        <dbReference type="ARBA" id="ARBA00049551"/>
    </source>
</evidence>
<evidence type="ECO:0000256" key="13">
    <source>
        <dbReference type="ARBA" id="ARBA00023128"/>
    </source>
</evidence>
<feature type="transmembrane region" description="Helical" evidence="16">
    <location>
        <begin position="219"/>
        <end position="238"/>
    </location>
</feature>
<evidence type="ECO:0000256" key="8">
    <source>
        <dbReference type="ARBA" id="ARBA00022967"/>
    </source>
</evidence>
<dbReference type="GO" id="GO:0015990">
    <property type="term" value="P:electron transport coupled proton transport"/>
    <property type="evidence" value="ECO:0007669"/>
    <property type="project" value="TreeGrafter"/>
</dbReference>
<dbReference type="GO" id="GO:0003954">
    <property type="term" value="F:NADH dehydrogenase activity"/>
    <property type="evidence" value="ECO:0007669"/>
    <property type="project" value="TreeGrafter"/>
</dbReference>
<evidence type="ECO:0000256" key="16">
    <source>
        <dbReference type="RuleBase" id="RU003297"/>
    </source>
</evidence>
<dbReference type="AlphaFoldDB" id="A0A7G9IX17"/>
<dbReference type="Pfam" id="PF00361">
    <property type="entry name" value="Proton_antipo_M"/>
    <property type="match status" value="1"/>
</dbReference>
<keyword evidence="8" id="KW-1278">Translocase</keyword>
<feature type="transmembrane region" description="Helical" evidence="16">
    <location>
        <begin position="303"/>
        <end position="324"/>
    </location>
</feature>
<comment type="subcellular location">
    <subcellularLocation>
        <location evidence="1 16">Mitochondrion membrane</location>
        <topology evidence="1 16">Multi-pass membrane protein</topology>
    </subcellularLocation>
</comment>
<dbReference type="Pfam" id="PF01059">
    <property type="entry name" value="Oxidored_q5_N"/>
    <property type="match status" value="1"/>
</dbReference>
<feature type="transmembrane region" description="Helical" evidence="16">
    <location>
        <begin position="345"/>
        <end position="364"/>
    </location>
</feature>
<protein>
    <recommendedName>
        <fullName evidence="4 16">NADH-ubiquinone oxidoreductase chain 4</fullName>
        <ecNumber evidence="3 16">7.1.1.2</ecNumber>
    </recommendedName>
</protein>
<proteinExistence type="inferred from homology"/>
<evidence type="ECO:0000256" key="10">
    <source>
        <dbReference type="ARBA" id="ARBA00022989"/>
    </source>
</evidence>
<dbReference type="RefSeq" id="YP_009988600.1">
    <property type="nucleotide sequence ID" value="NC_052721.1"/>
</dbReference>
<comment type="function">
    <text evidence="16">Core subunit of the mitochondrial membrane respiratory chain NADH dehydrogenase (Complex I) which catalyzes electron transfer from NADH through the respiratory chain, using ubiquinone as an electron acceptor. Essential for the catalytic activity and assembly of complex I.</text>
</comment>
<feature type="transmembrane region" description="Helical" evidence="16">
    <location>
        <begin position="176"/>
        <end position="199"/>
    </location>
</feature>
<keyword evidence="10 16" id="KW-1133">Transmembrane helix</keyword>
<evidence type="ECO:0000313" key="19">
    <source>
        <dbReference type="EMBL" id="QNM39911.1"/>
    </source>
</evidence>
<keyword evidence="5 16" id="KW-0813">Transport</keyword>
<dbReference type="GO" id="GO:0048039">
    <property type="term" value="F:ubiquinone binding"/>
    <property type="evidence" value="ECO:0007669"/>
    <property type="project" value="TreeGrafter"/>
</dbReference>
<dbReference type="PANTHER" id="PTHR43507:SF20">
    <property type="entry name" value="NADH-UBIQUINONE OXIDOREDUCTASE CHAIN 4"/>
    <property type="match status" value="1"/>
</dbReference>
<feature type="transmembrane region" description="Helical" evidence="16">
    <location>
        <begin position="427"/>
        <end position="451"/>
    </location>
</feature>
<dbReference type="PRINTS" id="PR01437">
    <property type="entry name" value="NUOXDRDTASE4"/>
</dbReference>
<sequence>MLKLLFPLASLLLLPVLSTSWAHVIMALSLLVLMSLFFMHFSVSSSMLCSSWLMDSMSAPLIALTLWVSLLMIMASYQILQKAQQPKAFLFTVLSLLFILILSFIANDLISFYILFESSLVPTLFLILFWGYQPERLQAGMYLMLYTITASLPLLMALLSIYSTSGHLFMFSLTPAASFSTSSSFSLLCWLACMMAFFVKMPMYMFHLWLPKAHVEAPVSGSMILAGVLLKLGAYGILRLSALAVSMNLLLSTIITPLSMVGGCICSLICIRQTDIKSLIAYSSVGHMALLLAGALTNTKWGWYGALVMMLAHGVCSSALFALANMMYESTKTRSIMLSKGMLNILPAASMWWFLMAAGNMAAPPTMNLLGEILLLTSILSSSVTYWAPIALMCFLAGVYSLHLFTSSQHGAPSAFLMPQPYFSMRNWSTIFLHAAPLYTLFLKMEIFTVWT</sequence>
<evidence type="ECO:0000256" key="2">
    <source>
        <dbReference type="ARBA" id="ARBA00009025"/>
    </source>
</evidence>
<evidence type="ECO:0000256" key="1">
    <source>
        <dbReference type="ARBA" id="ARBA00004225"/>
    </source>
</evidence>
<dbReference type="EC" id="7.1.1.2" evidence="3 16"/>
<dbReference type="InterPro" id="IPR003918">
    <property type="entry name" value="NADH_UbQ_OxRdtase"/>
</dbReference>
<feature type="transmembrane region" description="Helical" evidence="16">
    <location>
        <begin position="143"/>
        <end position="164"/>
    </location>
</feature>
<keyword evidence="14 16" id="KW-0472">Membrane</keyword>
<evidence type="ECO:0000256" key="6">
    <source>
        <dbReference type="ARBA" id="ARBA00022660"/>
    </source>
</evidence>
<evidence type="ECO:0000256" key="3">
    <source>
        <dbReference type="ARBA" id="ARBA00012944"/>
    </source>
</evidence>
<keyword evidence="13 16" id="KW-0496">Mitochondrion</keyword>
<evidence type="ECO:0000256" key="11">
    <source>
        <dbReference type="ARBA" id="ARBA00023027"/>
    </source>
</evidence>
<evidence type="ECO:0000256" key="14">
    <source>
        <dbReference type="ARBA" id="ARBA00023136"/>
    </source>
</evidence>
<dbReference type="GeneID" id="62620634"/>
<evidence type="ECO:0000259" key="18">
    <source>
        <dbReference type="Pfam" id="PF01059"/>
    </source>
</evidence>
<accession>A0A7G9IX17</accession>
<evidence type="ECO:0000256" key="12">
    <source>
        <dbReference type="ARBA" id="ARBA00023075"/>
    </source>
</evidence>
<keyword evidence="11 16" id="KW-0520">NAD</keyword>
<feature type="domain" description="NADH:ubiquinone oxidoreductase chain 4 N-terminal" evidence="18">
    <location>
        <begin position="1"/>
        <end position="102"/>
    </location>
</feature>